<dbReference type="STRING" id="117157.SAMN04489717_3777"/>
<gene>
    <name evidence="1" type="ORF">SAMN04489717_3777</name>
</gene>
<dbReference type="RefSeq" id="WP_092654934.1">
    <property type="nucleotide sequence ID" value="NZ_LT629732.1"/>
</dbReference>
<evidence type="ECO:0000313" key="1">
    <source>
        <dbReference type="EMBL" id="SDS76054.1"/>
    </source>
</evidence>
<keyword evidence="2" id="KW-1185">Reference proteome</keyword>
<evidence type="ECO:0000313" key="2">
    <source>
        <dbReference type="Proteomes" id="UP000198983"/>
    </source>
</evidence>
<dbReference type="Gene3D" id="3.40.630.30">
    <property type="match status" value="1"/>
</dbReference>
<dbReference type="EMBL" id="LT629732">
    <property type="protein sequence ID" value="SDS76054.1"/>
    <property type="molecule type" value="Genomic_DNA"/>
</dbReference>
<dbReference type="Proteomes" id="UP000198983">
    <property type="component" value="Chromosome I"/>
</dbReference>
<dbReference type="AlphaFoldDB" id="A0A1H1UTY5"/>
<dbReference type="OrthoDB" id="3774915at2"/>
<reference evidence="1 2" key="1">
    <citation type="submission" date="2016-10" db="EMBL/GenBank/DDBJ databases">
        <authorList>
            <person name="de Groot N.N."/>
        </authorList>
    </citation>
    <scope>NUCLEOTIDE SEQUENCE [LARGE SCALE GENOMIC DNA]</scope>
    <source>
        <strain evidence="1 2">DSM 22024</strain>
    </source>
</reference>
<sequence>MDIAGLTKKLAIAPGVVVPRTLDHERVHAHAITRDDLEADVAGINTSLELIRRTRGGSWPTRPVTLEGNYVDLVWHEAEFRDDKSYTYVLTNPHHGYIGCVYLYPLGVRRQLTVEMLRHDVDVSWWVTPSAYEAGLYTATFEALQCWLGDELPFAAPFYSNVEIPR</sequence>
<organism evidence="1 2">
    <name type="scientific">Actinopolymorpha singaporensis</name>
    <dbReference type="NCBI Taxonomy" id="117157"/>
    <lineage>
        <taxon>Bacteria</taxon>
        <taxon>Bacillati</taxon>
        <taxon>Actinomycetota</taxon>
        <taxon>Actinomycetes</taxon>
        <taxon>Propionibacteriales</taxon>
        <taxon>Actinopolymorphaceae</taxon>
        <taxon>Actinopolymorpha</taxon>
    </lineage>
</organism>
<proteinExistence type="predicted"/>
<dbReference type="InterPro" id="IPR016181">
    <property type="entry name" value="Acyl_CoA_acyltransferase"/>
</dbReference>
<dbReference type="SUPFAM" id="SSF55729">
    <property type="entry name" value="Acyl-CoA N-acyltransferases (Nat)"/>
    <property type="match status" value="1"/>
</dbReference>
<evidence type="ECO:0008006" key="3">
    <source>
        <dbReference type="Google" id="ProtNLM"/>
    </source>
</evidence>
<accession>A0A1H1UTY5</accession>
<name>A0A1H1UTY5_9ACTN</name>
<protein>
    <recommendedName>
        <fullName evidence="3">GNAT family N-acetyltransferase</fullName>
    </recommendedName>
</protein>